<feature type="chain" id="PRO_5022175079" evidence="2">
    <location>
        <begin position="16"/>
        <end position="313"/>
    </location>
</feature>
<evidence type="ECO:0000313" key="3">
    <source>
        <dbReference type="EMBL" id="GEP54725.1"/>
    </source>
</evidence>
<evidence type="ECO:0000313" key="4">
    <source>
        <dbReference type="Proteomes" id="UP000321058"/>
    </source>
</evidence>
<dbReference type="AlphaFoldDB" id="A0A512N6W3"/>
<dbReference type="Gene3D" id="3.40.190.10">
    <property type="entry name" value="Periplasmic binding protein-like II"/>
    <property type="match status" value="1"/>
</dbReference>
<dbReference type="SUPFAM" id="SSF53850">
    <property type="entry name" value="Periplasmic binding protein-like II"/>
    <property type="match status" value="1"/>
</dbReference>
<name>A0A512N6W3_9HYPH</name>
<keyword evidence="4" id="KW-1185">Reference proteome</keyword>
<reference evidence="3 4" key="1">
    <citation type="submission" date="2019-07" db="EMBL/GenBank/DDBJ databases">
        <title>Whole genome shotgun sequence of Reyranella soli NBRC 108950.</title>
        <authorList>
            <person name="Hosoyama A."/>
            <person name="Uohara A."/>
            <person name="Ohji S."/>
            <person name="Ichikawa N."/>
        </authorList>
    </citation>
    <scope>NUCLEOTIDE SEQUENCE [LARGE SCALE GENOMIC DNA]</scope>
    <source>
        <strain evidence="3 4">NBRC 108950</strain>
    </source>
</reference>
<comment type="caution">
    <text evidence="3">The sequence shown here is derived from an EMBL/GenBank/DDBJ whole genome shotgun (WGS) entry which is preliminary data.</text>
</comment>
<dbReference type="PIRSF" id="PIRSF017082">
    <property type="entry name" value="YflP"/>
    <property type="match status" value="1"/>
</dbReference>
<dbReference type="CDD" id="cd07012">
    <property type="entry name" value="PBP2_Bug_TTT"/>
    <property type="match status" value="1"/>
</dbReference>
<sequence length="313" mass="32868">MLALLALVLPLTAMAGPYPDKPVTLVVPFEAGGSTDVSARVVAKALSEILRQPVIVMNQPGAGGRIGTRRVATADADGYTLLWGSGSTLAVAPILYPDQTYLTTLVPVSLGALQPFLFVTSPETGARTVADLVALARQKPDILNFASAGVGSSNHLLGEIFMSATGTKFVHVPYKGSTSARDAVIRGDAQLMDEVLAPLMAQIKAGQLVPLLVTSETRIPSLSDVPTAKEAGLPDLSITGFFGLMAPPKTPSEVVATLNAAMRKALDSPDLRKSFETMSFDVGNGSAEDLATIIAQGRERYGRIVADRNIRVE</sequence>
<dbReference type="PANTHER" id="PTHR42928:SF5">
    <property type="entry name" value="BLR1237 PROTEIN"/>
    <property type="match status" value="1"/>
</dbReference>
<dbReference type="InterPro" id="IPR005064">
    <property type="entry name" value="BUG"/>
</dbReference>
<dbReference type="Pfam" id="PF03401">
    <property type="entry name" value="TctC"/>
    <property type="match status" value="1"/>
</dbReference>
<dbReference type="Gene3D" id="3.40.190.150">
    <property type="entry name" value="Bordetella uptake gene, domain 1"/>
    <property type="match status" value="1"/>
</dbReference>
<evidence type="ECO:0000256" key="2">
    <source>
        <dbReference type="SAM" id="SignalP"/>
    </source>
</evidence>
<keyword evidence="2" id="KW-0732">Signal</keyword>
<organism evidence="3 4">
    <name type="scientific">Reyranella soli</name>
    <dbReference type="NCBI Taxonomy" id="1230389"/>
    <lineage>
        <taxon>Bacteria</taxon>
        <taxon>Pseudomonadati</taxon>
        <taxon>Pseudomonadota</taxon>
        <taxon>Alphaproteobacteria</taxon>
        <taxon>Hyphomicrobiales</taxon>
        <taxon>Reyranellaceae</taxon>
        <taxon>Reyranella</taxon>
    </lineage>
</organism>
<protein>
    <submittedName>
        <fullName evidence="3">ABC transporter substrate-binding protein</fullName>
    </submittedName>
</protein>
<dbReference type="InterPro" id="IPR042100">
    <property type="entry name" value="Bug_dom1"/>
</dbReference>
<gene>
    <name evidence="3" type="ORF">RSO01_18910</name>
</gene>
<evidence type="ECO:0000256" key="1">
    <source>
        <dbReference type="ARBA" id="ARBA00006987"/>
    </source>
</evidence>
<dbReference type="EMBL" id="BKAJ01000032">
    <property type="protein sequence ID" value="GEP54725.1"/>
    <property type="molecule type" value="Genomic_DNA"/>
</dbReference>
<feature type="signal peptide" evidence="2">
    <location>
        <begin position="1"/>
        <end position="15"/>
    </location>
</feature>
<dbReference type="Proteomes" id="UP000321058">
    <property type="component" value="Unassembled WGS sequence"/>
</dbReference>
<proteinExistence type="inferred from homology"/>
<dbReference type="PANTHER" id="PTHR42928">
    <property type="entry name" value="TRICARBOXYLATE-BINDING PROTEIN"/>
    <property type="match status" value="1"/>
</dbReference>
<accession>A0A512N6W3</accession>
<comment type="similarity">
    <text evidence="1">Belongs to the UPF0065 (bug) family.</text>
</comment>